<feature type="chain" id="PRO_5039646167" evidence="2">
    <location>
        <begin position="24"/>
        <end position="552"/>
    </location>
</feature>
<protein>
    <submittedName>
        <fullName evidence="3">Uncharacterized protein</fullName>
    </submittedName>
</protein>
<dbReference type="EMBL" id="KI271616">
    <property type="protein sequence ID" value="ERL63739.1"/>
    <property type="molecule type" value="Genomic_DNA"/>
</dbReference>
<dbReference type="RefSeq" id="WP_022530984.1">
    <property type="nucleotide sequence ID" value="NZ_KI271616.1"/>
</dbReference>
<dbReference type="eggNOG" id="COG1653">
    <property type="taxonomic scope" value="Bacteria"/>
</dbReference>
<evidence type="ECO:0000256" key="2">
    <source>
        <dbReference type="SAM" id="SignalP"/>
    </source>
</evidence>
<proteinExistence type="predicted"/>
<dbReference type="AlphaFoldDB" id="U4THU1"/>
<dbReference type="OrthoDB" id="9787283at2"/>
<dbReference type="PROSITE" id="PS51257">
    <property type="entry name" value="PROKAR_LIPOPROTEIN"/>
    <property type="match status" value="1"/>
</dbReference>
<evidence type="ECO:0000313" key="3">
    <source>
        <dbReference type="EMBL" id="ERL63739.1"/>
    </source>
</evidence>
<evidence type="ECO:0000256" key="1">
    <source>
        <dbReference type="ARBA" id="ARBA00022729"/>
    </source>
</evidence>
<accession>U4THU1</accession>
<dbReference type="PANTHER" id="PTHR43649:SF33">
    <property type="entry name" value="POLYGALACTURONAN_RHAMNOGALACTURONAN-BINDING PROTEIN YTCQ"/>
    <property type="match status" value="1"/>
</dbReference>
<dbReference type="STRING" id="1231336.L248_2236"/>
<dbReference type="Proteomes" id="UP000030647">
    <property type="component" value="Unassembled WGS sequence"/>
</dbReference>
<organism evidence="3 4">
    <name type="scientific">Schleiferilactobacillus shenzhenensis LY-73</name>
    <dbReference type="NCBI Taxonomy" id="1231336"/>
    <lineage>
        <taxon>Bacteria</taxon>
        <taxon>Bacillati</taxon>
        <taxon>Bacillota</taxon>
        <taxon>Bacilli</taxon>
        <taxon>Lactobacillales</taxon>
        <taxon>Lactobacillaceae</taxon>
        <taxon>Schleiferilactobacillus</taxon>
    </lineage>
</organism>
<feature type="signal peptide" evidence="2">
    <location>
        <begin position="1"/>
        <end position="23"/>
    </location>
</feature>
<keyword evidence="1 2" id="KW-0732">Signal</keyword>
<sequence length="552" mass="61097">MTVKTRRVLLGVGILATSAMLLAACGPSKNASTSGTKLDTAELKPYGKYKKPMTFTYGRQQRVKDSLAKGDTLTNNPATRWLKQETNITVKPAWEAADFTQKVSLVMSTGDLPDVMTVYQDQYNQLLQNGLLEDLTTVYKKAASPLVKKNIASYDQDVLKIASQDGKLMAIPSPYPYNEENILWIRKDWLDKLHLPVPETIDDLENVAKQFVDKDVSGTGKTVGITLSPTISGGDGSQMDAGLIFNQYNAFPSHFIKKDGKVVYGSVEPETKQVLQMLARWYKEGIIDKEFATRTDDEKKALLAKNMGIYIAPFWGLDFLNSYEADKNANWIPITGPVKEKGDKFISTHPAPVFRYVVVKKGFAHPEAVMRAINNVTDFLANTGKAAKFRQAEAKKVGMKDVSMDWYLAPIDVQITNAYKNKQGYDQLEKALKTNDPSILPAGGGDTYKDIKAFEKNRDPKGLSAYLGHVGVGASTENDKIDFVDLAYYGNTKTMVQKGANLKKLEDETFIKIIMGQAPISSFDTFVTQWKAQGGTDALKEVQTAVDKGQVQ</sequence>
<reference evidence="4" key="1">
    <citation type="journal article" date="2013" name="Genome Announc.">
        <title>Whole-Genome Sequencing of Lactobacillus shenzhenensis Strain LY-73T.</title>
        <authorList>
            <person name="Lin Z."/>
            <person name="Liu Z."/>
            <person name="Yang R."/>
            <person name="Zou Y."/>
            <person name="Wan D."/>
            <person name="Chen J."/>
            <person name="Guo M."/>
            <person name="Zhao J."/>
            <person name="Fang C."/>
            <person name="Yang R."/>
            <person name="Liu F."/>
        </authorList>
    </citation>
    <scope>NUCLEOTIDE SEQUENCE [LARGE SCALE GENOMIC DNA]</scope>
    <source>
        <strain evidence="4">LY-73</strain>
    </source>
</reference>
<dbReference type="Gene3D" id="3.40.190.10">
    <property type="entry name" value="Periplasmic binding protein-like II"/>
    <property type="match status" value="2"/>
</dbReference>
<dbReference type="PANTHER" id="PTHR43649">
    <property type="entry name" value="ARABINOSE-BINDING PROTEIN-RELATED"/>
    <property type="match status" value="1"/>
</dbReference>
<dbReference type="InterPro" id="IPR050490">
    <property type="entry name" value="Bact_solute-bd_prot1"/>
</dbReference>
<evidence type="ECO:0000313" key="4">
    <source>
        <dbReference type="Proteomes" id="UP000030647"/>
    </source>
</evidence>
<name>U4THU1_9LACO</name>
<dbReference type="SUPFAM" id="SSF53850">
    <property type="entry name" value="Periplasmic binding protein-like II"/>
    <property type="match status" value="1"/>
</dbReference>
<dbReference type="HOGENOM" id="CLU_021021_3_0_9"/>
<gene>
    <name evidence="3" type="ORF">L248_2236</name>
</gene>
<keyword evidence="4" id="KW-1185">Reference proteome</keyword>